<dbReference type="CDD" id="cd17470">
    <property type="entry name" value="T3SS_Flik_C"/>
    <property type="match status" value="1"/>
</dbReference>
<proteinExistence type="predicted"/>
<feature type="region of interest" description="Disordered" evidence="1">
    <location>
        <begin position="1"/>
        <end position="212"/>
    </location>
</feature>
<dbReference type="AlphaFoldDB" id="A0A437LAV9"/>
<evidence type="ECO:0000313" key="4">
    <source>
        <dbReference type="Proteomes" id="UP000288587"/>
    </source>
</evidence>
<evidence type="ECO:0000313" key="3">
    <source>
        <dbReference type="EMBL" id="RVT82484.1"/>
    </source>
</evidence>
<keyword evidence="4" id="KW-1185">Reference proteome</keyword>
<organism evidence="3 4">
    <name type="scientific">Inhella crocodyli</name>
    <dbReference type="NCBI Taxonomy" id="2499851"/>
    <lineage>
        <taxon>Bacteria</taxon>
        <taxon>Pseudomonadati</taxon>
        <taxon>Pseudomonadota</taxon>
        <taxon>Betaproteobacteria</taxon>
        <taxon>Burkholderiales</taxon>
        <taxon>Sphaerotilaceae</taxon>
        <taxon>Inhella</taxon>
    </lineage>
</organism>
<dbReference type="InterPro" id="IPR052563">
    <property type="entry name" value="FliK"/>
</dbReference>
<feature type="region of interest" description="Disordered" evidence="1">
    <location>
        <begin position="227"/>
        <end position="248"/>
    </location>
</feature>
<dbReference type="InterPro" id="IPR021136">
    <property type="entry name" value="Flagellar_hook_control-like_C"/>
</dbReference>
<feature type="domain" description="Flagellar hook-length control protein-like C-terminal" evidence="2">
    <location>
        <begin position="359"/>
        <end position="438"/>
    </location>
</feature>
<feature type="compositionally biased region" description="Low complexity" evidence="1">
    <location>
        <begin position="186"/>
        <end position="208"/>
    </location>
</feature>
<dbReference type="Gene3D" id="3.30.750.140">
    <property type="match status" value="1"/>
</dbReference>
<sequence>MPVAPRPDPLLMLGTAPASRPAAGGGGIGAASAAGAGSFVNALAQAQSPARTPERGAERSPTAQRDPERPRALDATPTASTRETTGPAPEAAPRSGNPARGKVHLAGQRPSNEPAPPGPATANACAPDPDPEDATPLASDGGDERGAAAGEDSALVPSLEASGSPLAPAADPLRPTMAHRATDPSAGAATGHDATATAAEALPLTGTGRDSLRPIAASLPAALTRPSPQLDADAVAAADDDAENDPTPLALVGSTRRVAAALGDPTKDNAAPPSVNAAVMALNAVAETPSRGALALAGEWRSLVPVRDASGSRGDAGILALPTGNAPSLSPSDPASGPVTASLAPPLDHPDFAQALGAQVAVWAAGGQHEAELQLNPGTLGPVQVWIGLDGAQAQVRFTADLAATRDALSAALPQLEQALAREGLQLGGADVQARDPRAGGGSAPEDGRGSRARPRGEAVPGAEPLGRSTRPLTASRGLIDLYA</sequence>
<name>A0A437LAV9_9BURK</name>
<keyword evidence="3" id="KW-0282">Flagellum</keyword>
<protein>
    <submittedName>
        <fullName evidence="3">Flagellar hook-length control protein FliK</fullName>
    </submittedName>
</protein>
<dbReference type="Proteomes" id="UP000288587">
    <property type="component" value="Unassembled WGS sequence"/>
</dbReference>
<keyword evidence="3" id="KW-0969">Cilium</keyword>
<keyword evidence="3" id="KW-0966">Cell projection</keyword>
<dbReference type="InterPro" id="IPR038610">
    <property type="entry name" value="FliK-like_C_sf"/>
</dbReference>
<gene>
    <name evidence="3" type="ORF">EOD73_17285</name>
</gene>
<evidence type="ECO:0000256" key="1">
    <source>
        <dbReference type="SAM" id="MobiDB-lite"/>
    </source>
</evidence>
<dbReference type="EMBL" id="SACM01000006">
    <property type="protein sequence ID" value="RVT82484.1"/>
    <property type="molecule type" value="Genomic_DNA"/>
</dbReference>
<feature type="region of interest" description="Disordered" evidence="1">
    <location>
        <begin position="428"/>
        <end position="484"/>
    </location>
</feature>
<reference evidence="3 4" key="1">
    <citation type="submission" date="2019-01" db="EMBL/GenBank/DDBJ databases">
        <authorList>
            <person name="Chen W.-M."/>
        </authorList>
    </citation>
    <scope>NUCLEOTIDE SEQUENCE [LARGE SCALE GENOMIC DNA]</scope>
    <source>
        <strain evidence="3 4">CCP-18</strain>
    </source>
</reference>
<dbReference type="RefSeq" id="WP_127684292.1">
    <property type="nucleotide sequence ID" value="NZ_SACM01000006.1"/>
</dbReference>
<dbReference type="PANTHER" id="PTHR37533">
    <property type="entry name" value="FLAGELLAR HOOK-LENGTH CONTROL PROTEIN"/>
    <property type="match status" value="1"/>
</dbReference>
<dbReference type="OrthoDB" id="9157214at2"/>
<comment type="caution">
    <text evidence="3">The sequence shown here is derived from an EMBL/GenBank/DDBJ whole genome shotgun (WGS) entry which is preliminary data.</text>
</comment>
<accession>A0A437LAV9</accession>
<dbReference type="Pfam" id="PF02120">
    <property type="entry name" value="Flg_hook"/>
    <property type="match status" value="1"/>
</dbReference>
<dbReference type="PANTHER" id="PTHR37533:SF2">
    <property type="entry name" value="FLAGELLAR HOOK-LENGTH CONTROL PROTEIN"/>
    <property type="match status" value="1"/>
</dbReference>
<evidence type="ECO:0000259" key="2">
    <source>
        <dbReference type="Pfam" id="PF02120"/>
    </source>
</evidence>